<dbReference type="GO" id="GO:0005886">
    <property type="term" value="C:plasma membrane"/>
    <property type="evidence" value="ECO:0007669"/>
    <property type="project" value="UniProtKB-SubCell"/>
</dbReference>
<dbReference type="Proteomes" id="UP000230821">
    <property type="component" value="Unassembled WGS sequence"/>
</dbReference>
<proteinExistence type="predicted"/>
<comment type="subcellular location">
    <subcellularLocation>
        <location evidence="1">Cell membrane</location>
        <topology evidence="1">Multi-pass membrane protein</topology>
    </subcellularLocation>
</comment>
<feature type="transmembrane region" description="Helical" evidence="6">
    <location>
        <begin position="12"/>
        <end position="35"/>
    </location>
</feature>
<evidence type="ECO:0000256" key="4">
    <source>
        <dbReference type="ARBA" id="ARBA00022989"/>
    </source>
</evidence>
<name>A0A2G6KJZ0_9BACT</name>
<feature type="transmembrane region" description="Helical" evidence="6">
    <location>
        <begin position="219"/>
        <end position="237"/>
    </location>
</feature>
<feature type="transmembrane region" description="Helical" evidence="6">
    <location>
        <begin position="160"/>
        <end position="178"/>
    </location>
</feature>
<keyword evidence="2" id="KW-1003">Cell membrane</keyword>
<feature type="transmembrane region" description="Helical" evidence="6">
    <location>
        <begin position="132"/>
        <end position="153"/>
    </location>
</feature>
<evidence type="ECO:0000256" key="2">
    <source>
        <dbReference type="ARBA" id="ARBA00022475"/>
    </source>
</evidence>
<evidence type="ECO:0000313" key="7">
    <source>
        <dbReference type="EMBL" id="PIE35973.1"/>
    </source>
</evidence>
<comment type="caution">
    <text evidence="7">The sequence shown here is derived from an EMBL/GenBank/DDBJ whole genome shotgun (WGS) entry which is preliminary data.</text>
</comment>
<sequence length="244" mass="26840">MNGFLTVFKRELQGYFATPVAYVFLVIFLFFSGYLPFKAKFFEMGQANLSLFFDNLPLLFMFMVPSVAMRLWAEERRSGSIELLLTLPITVLQAVLGKFMAAWAFLGIALLLTFPMPMTVAYLGNPDVGLIGLGYFGNFLMAGALLAVGSFFSAISKSQIISFILSVVVCALLIYAGAPTTLKFLTAFLPRGLVDAIESIGLPGHIDPMLKGILNMYDVAYFLLMIVGWIASCCIILDERKANS</sequence>
<reference evidence="7 8" key="1">
    <citation type="submission" date="2017-10" db="EMBL/GenBank/DDBJ databases">
        <title>Novel microbial diversity and functional potential in the marine mammal oral microbiome.</title>
        <authorList>
            <person name="Dudek N.K."/>
            <person name="Sun C.L."/>
            <person name="Burstein D."/>
            <person name="Kantor R.S."/>
            <person name="Aliaga Goltsman D.S."/>
            <person name="Bik E.M."/>
            <person name="Thomas B.C."/>
            <person name="Banfield J.F."/>
            <person name="Relman D.A."/>
        </authorList>
    </citation>
    <scope>NUCLEOTIDE SEQUENCE [LARGE SCALE GENOMIC DNA]</scope>
    <source>
        <strain evidence="7">DOLJORAL78_47_16</strain>
    </source>
</reference>
<keyword evidence="5 6" id="KW-0472">Membrane</keyword>
<evidence type="ECO:0000313" key="8">
    <source>
        <dbReference type="Proteomes" id="UP000230821"/>
    </source>
</evidence>
<evidence type="ECO:0000256" key="1">
    <source>
        <dbReference type="ARBA" id="ARBA00004651"/>
    </source>
</evidence>
<dbReference type="PANTHER" id="PTHR30294:SF29">
    <property type="entry name" value="MULTIDRUG ABC TRANSPORTER PERMEASE YBHS-RELATED"/>
    <property type="match status" value="1"/>
</dbReference>
<feature type="transmembrane region" description="Helical" evidence="6">
    <location>
        <begin position="55"/>
        <end position="73"/>
    </location>
</feature>
<evidence type="ECO:0000256" key="3">
    <source>
        <dbReference type="ARBA" id="ARBA00022692"/>
    </source>
</evidence>
<evidence type="ECO:0000256" key="5">
    <source>
        <dbReference type="ARBA" id="ARBA00023136"/>
    </source>
</evidence>
<dbReference type="PANTHER" id="PTHR30294">
    <property type="entry name" value="MEMBRANE COMPONENT OF ABC TRANSPORTER YHHJ-RELATED"/>
    <property type="match status" value="1"/>
</dbReference>
<dbReference type="EMBL" id="PDSK01000028">
    <property type="protein sequence ID" value="PIE35973.1"/>
    <property type="molecule type" value="Genomic_DNA"/>
</dbReference>
<dbReference type="InterPro" id="IPR051449">
    <property type="entry name" value="ABC-2_transporter_component"/>
</dbReference>
<dbReference type="AlphaFoldDB" id="A0A2G6KJZ0"/>
<keyword evidence="4 6" id="KW-1133">Transmembrane helix</keyword>
<evidence type="ECO:0000256" key="6">
    <source>
        <dbReference type="SAM" id="Phobius"/>
    </source>
</evidence>
<accession>A0A2G6KJZ0</accession>
<feature type="transmembrane region" description="Helical" evidence="6">
    <location>
        <begin position="85"/>
        <end position="112"/>
    </location>
</feature>
<protein>
    <submittedName>
        <fullName evidence="7">ABC transporter permease</fullName>
    </submittedName>
</protein>
<organism evidence="7 8">
    <name type="scientific">candidate division KSB3 bacterium</name>
    <dbReference type="NCBI Taxonomy" id="2044937"/>
    <lineage>
        <taxon>Bacteria</taxon>
        <taxon>candidate division KSB3</taxon>
    </lineage>
</organism>
<gene>
    <name evidence="7" type="ORF">CSA56_01945</name>
</gene>
<keyword evidence="3 6" id="KW-0812">Transmembrane</keyword>